<dbReference type="OrthoDB" id="7177610at2"/>
<dbReference type="PANTHER" id="PTHR30619">
    <property type="entry name" value="DNA INTERNALIZATION/COMPETENCE PROTEIN COMEC/REC2"/>
    <property type="match status" value="1"/>
</dbReference>
<sequence>MSAHPAAEPAAPALDLRLLAPSLAAWACAWGAAGLTGARAWRACAIGAVVALALAAALIGPVGHYRPPRHRHDPRPGNAGTASAGPIAAGALLTCLTVAAVLGVSSAGQWARARDPMTLAVESGRVVTIEGTISEQPRATASPRATTILTALDGVRIDGNPSRLGIRVLGEASWLEAPLGSRVTTRGRLRAPAPGASDGAVLGRGSAPKRLGDPDGVLGVVGEVREGLTRAAGRAGGSGLGRWVGGEDAGALALVPGLALGDDHALPADLREDMRTVSMTHLTAVSGQHVVIVLGLVLTALGILPRHWRALVGGILLGCLVLLMRPSGSVLRAATMGAALLAGVAAGRRSASLPALCTGMIVLLLVDPWQSRDYGFALSVAATGGILLGSEPIMTALSRRLPRWAAPLVAVPVAAQLACAPLLILLQPRVGLWAVPANMMAAPPVPLATVAGLLAAFMAPVWGTAAVWLALPALASCAWLVGVARFFAALPGATIPWPGGVGGALLLAAVEALFLALVRRHRHPRPL</sequence>
<feature type="transmembrane region" description="Helical" evidence="6">
    <location>
        <begin position="469"/>
        <end position="488"/>
    </location>
</feature>
<evidence type="ECO:0000256" key="4">
    <source>
        <dbReference type="ARBA" id="ARBA00022989"/>
    </source>
</evidence>
<feature type="transmembrane region" description="Helical" evidence="6">
    <location>
        <begin position="43"/>
        <end position="63"/>
    </location>
</feature>
<feature type="transmembrane region" description="Helical" evidence="6">
    <location>
        <begin position="281"/>
        <end position="304"/>
    </location>
</feature>
<evidence type="ECO:0000256" key="2">
    <source>
        <dbReference type="ARBA" id="ARBA00022475"/>
    </source>
</evidence>
<evidence type="ECO:0000256" key="5">
    <source>
        <dbReference type="ARBA" id="ARBA00023136"/>
    </source>
</evidence>
<dbReference type="GO" id="GO:0005886">
    <property type="term" value="C:plasma membrane"/>
    <property type="evidence" value="ECO:0007669"/>
    <property type="project" value="UniProtKB-SubCell"/>
</dbReference>
<name>A0A8H9LGD4_9ACTO</name>
<dbReference type="EMBL" id="BMNJ01000005">
    <property type="protein sequence ID" value="GGO98988.1"/>
    <property type="molecule type" value="Genomic_DNA"/>
</dbReference>
<feature type="transmembrane region" description="Helical" evidence="6">
    <location>
        <begin position="404"/>
        <end position="425"/>
    </location>
</feature>
<evidence type="ECO:0000256" key="1">
    <source>
        <dbReference type="ARBA" id="ARBA00004651"/>
    </source>
</evidence>
<dbReference type="Proteomes" id="UP000614239">
    <property type="component" value="Unassembled WGS sequence"/>
</dbReference>
<reference evidence="8" key="1">
    <citation type="journal article" date="2014" name="Int. J. Syst. Evol. Microbiol.">
        <title>Complete genome sequence of Corynebacterium casei LMG S-19264T (=DSM 44701T), isolated from a smear-ripened cheese.</title>
        <authorList>
            <consortium name="US DOE Joint Genome Institute (JGI-PGF)"/>
            <person name="Walter F."/>
            <person name="Albersmeier A."/>
            <person name="Kalinowski J."/>
            <person name="Ruckert C."/>
        </authorList>
    </citation>
    <scope>NUCLEOTIDE SEQUENCE</scope>
    <source>
        <strain evidence="8">CGMCC 4.7372</strain>
    </source>
</reference>
<dbReference type="InterPro" id="IPR004477">
    <property type="entry name" value="ComEC_N"/>
</dbReference>
<evidence type="ECO:0000313" key="9">
    <source>
        <dbReference type="Proteomes" id="UP000614239"/>
    </source>
</evidence>
<protein>
    <recommendedName>
        <fullName evidence="7">ComEC/Rec2-related protein domain-containing protein</fullName>
    </recommendedName>
</protein>
<feature type="transmembrane region" description="Helical" evidence="6">
    <location>
        <begin position="18"/>
        <end position="36"/>
    </location>
</feature>
<feature type="domain" description="ComEC/Rec2-related protein" evidence="7">
    <location>
        <begin position="258"/>
        <end position="519"/>
    </location>
</feature>
<dbReference type="InterPro" id="IPR052159">
    <property type="entry name" value="Competence_DNA_uptake"/>
</dbReference>
<evidence type="ECO:0000256" key="3">
    <source>
        <dbReference type="ARBA" id="ARBA00022692"/>
    </source>
</evidence>
<keyword evidence="9" id="KW-1185">Reference proteome</keyword>
<accession>A0A8H9LGD4</accession>
<evidence type="ECO:0000256" key="6">
    <source>
        <dbReference type="SAM" id="Phobius"/>
    </source>
</evidence>
<evidence type="ECO:0000313" key="8">
    <source>
        <dbReference type="EMBL" id="GGO98988.1"/>
    </source>
</evidence>
<dbReference type="AlphaFoldDB" id="A0A8H9LGD4"/>
<gene>
    <name evidence="8" type="ORF">GCM10011612_15170</name>
</gene>
<comment type="caution">
    <text evidence="8">The sequence shown here is derived from an EMBL/GenBank/DDBJ whole genome shotgun (WGS) entry which is preliminary data.</text>
</comment>
<dbReference type="Pfam" id="PF03772">
    <property type="entry name" value="Competence"/>
    <property type="match status" value="1"/>
</dbReference>
<dbReference type="NCBIfam" id="TIGR00360">
    <property type="entry name" value="ComEC_N-term"/>
    <property type="match status" value="1"/>
</dbReference>
<feature type="transmembrane region" description="Helical" evidence="6">
    <location>
        <begin position="500"/>
        <end position="518"/>
    </location>
</feature>
<keyword evidence="3 6" id="KW-0812">Transmembrane</keyword>
<feature type="transmembrane region" description="Helical" evidence="6">
    <location>
        <begin position="351"/>
        <end position="370"/>
    </location>
</feature>
<feature type="transmembrane region" description="Helical" evidence="6">
    <location>
        <begin position="83"/>
        <end position="104"/>
    </location>
</feature>
<keyword evidence="4 6" id="KW-1133">Transmembrane helix</keyword>
<evidence type="ECO:0000259" key="7">
    <source>
        <dbReference type="Pfam" id="PF03772"/>
    </source>
</evidence>
<keyword evidence="5 6" id="KW-0472">Membrane</keyword>
<keyword evidence="2" id="KW-1003">Cell membrane</keyword>
<feature type="transmembrane region" description="Helical" evidence="6">
    <location>
        <begin position="376"/>
        <end position="397"/>
    </location>
</feature>
<dbReference type="RefSeq" id="WP_080463057.1">
    <property type="nucleotide sequence ID" value="NZ_BMNJ01000005.1"/>
</dbReference>
<feature type="transmembrane region" description="Helical" evidence="6">
    <location>
        <begin position="310"/>
        <end position="331"/>
    </location>
</feature>
<feature type="transmembrane region" description="Helical" evidence="6">
    <location>
        <begin position="445"/>
        <end position="462"/>
    </location>
</feature>
<dbReference type="PANTHER" id="PTHR30619:SF7">
    <property type="entry name" value="BETA-LACTAMASE DOMAIN PROTEIN"/>
    <property type="match status" value="1"/>
</dbReference>
<comment type="subcellular location">
    <subcellularLocation>
        <location evidence="1">Cell membrane</location>
        <topology evidence="1">Multi-pass membrane protein</topology>
    </subcellularLocation>
</comment>
<proteinExistence type="predicted"/>
<reference evidence="8" key="2">
    <citation type="submission" date="2020-09" db="EMBL/GenBank/DDBJ databases">
        <authorList>
            <person name="Sun Q."/>
            <person name="Zhou Y."/>
        </authorList>
    </citation>
    <scope>NUCLEOTIDE SEQUENCE</scope>
    <source>
        <strain evidence="8">CGMCC 4.7372</strain>
    </source>
</reference>
<organism evidence="8 9">
    <name type="scientific">Actinomyces gaoshouyii</name>
    <dbReference type="NCBI Taxonomy" id="1960083"/>
    <lineage>
        <taxon>Bacteria</taxon>
        <taxon>Bacillati</taxon>
        <taxon>Actinomycetota</taxon>
        <taxon>Actinomycetes</taxon>
        <taxon>Actinomycetales</taxon>
        <taxon>Actinomycetaceae</taxon>
        <taxon>Actinomyces</taxon>
    </lineage>
</organism>